<dbReference type="Gene3D" id="1.20.140.10">
    <property type="entry name" value="Butyryl-CoA Dehydrogenase, subunit A, domain 3"/>
    <property type="match status" value="1"/>
</dbReference>
<feature type="domain" description="Acyl-CoA dehydrogenase/oxidase N-terminal" evidence="7">
    <location>
        <begin position="18"/>
        <end position="103"/>
    </location>
</feature>
<dbReference type="InterPro" id="IPR013786">
    <property type="entry name" value="AcylCoA_DH/ox_N"/>
</dbReference>
<dbReference type="InterPro" id="IPR046373">
    <property type="entry name" value="Acyl-CoA_Oxase/DH_mid-dom_sf"/>
</dbReference>
<dbReference type="Pfam" id="PF02771">
    <property type="entry name" value="Acyl-CoA_dh_N"/>
    <property type="match status" value="1"/>
</dbReference>
<dbReference type="PANTHER" id="PTHR43884:SF20">
    <property type="entry name" value="ACYL-COA DEHYDROGENASE FADE28"/>
    <property type="match status" value="1"/>
</dbReference>
<proteinExistence type="inferred from homology"/>
<evidence type="ECO:0000256" key="2">
    <source>
        <dbReference type="ARBA" id="ARBA00009347"/>
    </source>
</evidence>
<dbReference type="Pfam" id="PF00441">
    <property type="entry name" value="Acyl-CoA_dh_1"/>
    <property type="match status" value="1"/>
</dbReference>
<keyword evidence="3" id="KW-0285">Flavoprotein</keyword>
<dbReference type="InterPro" id="IPR037069">
    <property type="entry name" value="AcylCoA_DH/ox_N_sf"/>
</dbReference>
<organism evidence="8">
    <name type="scientific">Variovorax paradoxus</name>
    <dbReference type="NCBI Taxonomy" id="34073"/>
    <lineage>
        <taxon>Bacteria</taxon>
        <taxon>Pseudomonadati</taxon>
        <taxon>Pseudomonadota</taxon>
        <taxon>Betaproteobacteria</taxon>
        <taxon>Burkholderiales</taxon>
        <taxon>Comamonadaceae</taxon>
        <taxon>Variovorax</taxon>
    </lineage>
</organism>
<accession>A0A679JQ39</accession>
<dbReference type="InterPro" id="IPR009075">
    <property type="entry name" value="AcylCo_DH/oxidase_C"/>
</dbReference>
<dbReference type="GO" id="GO:0003995">
    <property type="term" value="F:acyl-CoA dehydrogenase activity"/>
    <property type="evidence" value="ECO:0007669"/>
    <property type="project" value="TreeGrafter"/>
</dbReference>
<name>A0A679JQ39_VARPD</name>
<reference evidence="8" key="1">
    <citation type="submission" date="2019-12" db="EMBL/GenBank/DDBJ databases">
        <authorList>
            <person name="Cremers G."/>
        </authorList>
    </citation>
    <scope>NUCLEOTIDE SEQUENCE</scope>
    <source>
        <strain evidence="8">Vvax</strain>
    </source>
</reference>
<keyword evidence="4" id="KW-0274">FAD</keyword>
<comment type="cofactor">
    <cofactor evidence="1">
        <name>FAD</name>
        <dbReference type="ChEBI" id="CHEBI:57692"/>
    </cofactor>
</comment>
<dbReference type="SUPFAM" id="SSF47203">
    <property type="entry name" value="Acyl-CoA dehydrogenase C-terminal domain-like"/>
    <property type="match status" value="1"/>
</dbReference>
<dbReference type="AlphaFoldDB" id="A0A679JQ39"/>
<dbReference type="GO" id="GO:0050660">
    <property type="term" value="F:flavin adenine dinucleotide binding"/>
    <property type="evidence" value="ECO:0007669"/>
    <property type="project" value="InterPro"/>
</dbReference>
<dbReference type="InterPro" id="IPR009100">
    <property type="entry name" value="AcylCoA_DH/oxidase_NM_dom_sf"/>
</dbReference>
<dbReference type="EMBL" id="LR743508">
    <property type="protein sequence ID" value="CAA2109417.1"/>
    <property type="molecule type" value="Genomic_DNA"/>
</dbReference>
<keyword evidence="5 8" id="KW-0560">Oxidoreductase</keyword>
<evidence type="ECO:0000256" key="4">
    <source>
        <dbReference type="ARBA" id="ARBA00022827"/>
    </source>
</evidence>
<dbReference type="EC" id="1.3.1.108" evidence="8"/>
<evidence type="ECO:0000259" key="7">
    <source>
        <dbReference type="Pfam" id="PF02771"/>
    </source>
</evidence>
<sequence length="374" mass="39717">MSFTPLFPGMLLDAAARFAQDNENTRDFGDADPVREMGWTCTLVPEDAGGVGGTLNDLASIVVGLASHGVHLPVVETCAVVPLLLQAANAETSARWLEAVCEGSAKIAPLTSLSASLDDIAVGAKQLDIGYAFTGEVKGVDVSLAATHWLVPARLQGSGETALFLVDLEHLPAPSATYRTMEGRRSADFRLDGVTVPALACIARGAAADAALERADNAALLLTAADTVAALTTLIEQTVRHLQERRQFGVALATFQVLRHRTADMYVRYLCAKGLMLHAFQEHARGAANLRRTLRLMKVALAETARLCAEGAIQMHGGMGVSEEVLATRMAQRLLASEFRYGDRMTHASQLLYPPTEAAVAPARGMSPAARSSS</sequence>
<dbReference type="RefSeq" id="WP_339093374.1">
    <property type="nucleotide sequence ID" value="NZ_LR743508.1"/>
</dbReference>
<evidence type="ECO:0000256" key="1">
    <source>
        <dbReference type="ARBA" id="ARBA00001974"/>
    </source>
</evidence>
<comment type="similarity">
    <text evidence="2">Belongs to the acyl-CoA dehydrogenase family.</text>
</comment>
<gene>
    <name evidence="8" type="primary">carC_3</name>
    <name evidence="8" type="ORF">VVAX_05688</name>
</gene>
<evidence type="ECO:0000256" key="3">
    <source>
        <dbReference type="ARBA" id="ARBA00022630"/>
    </source>
</evidence>
<dbReference type="Gene3D" id="2.40.110.10">
    <property type="entry name" value="Butyryl-CoA Dehydrogenase, subunit A, domain 2"/>
    <property type="match status" value="1"/>
</dbReference>
<evidence type="ECO:0000313" key="8">
    <source>
        <dbReference type="EMBL" id="CAA2109417.1"/>
    </source>
</evidence>
<evidence type="ECO:0000256" key="5">
    <source>
        <dbReference type="ARBA" id="ARBA00023002"/>
    </source>
</evidence>
<protein>
    <submittedName>
        <fullName evidence="8">Caffeyl-CoA reductase-Etf complex subunit CarC</fullName>
        <ecNumber evidence="8">1.3.1.108</ecNumber>
    </submittedName>
</protein>
<dbReference type="InterPro" id="IPR036250">
    <property type="entry name" value="AcylCo_DH-like_C"/>
</dbReference>
<dbReference type="Gene3D" id="1.10.540.10">
    <property type="entry name" value="Acyl-CoA dehydrogenase/oxidase, N-terminal domain"/>
    <property type="match status" value="1"/>
</dbReference>
<dbReference type="SUPFAM" id="SSF56645">
    <property type="entry name" value="Acyl-CoA dehydrogenase NM domain-like"/>
    <property type="match status" value="1"/>
</dbReference>
<evidence type="ECO:0000259" key="6">
    <source>
        <dbReference type="Pfam" id="PF00441"/>
    </source>
</evidence>
<feature type="domain" description="Acyl-CoA dehydrogenase/oxidase C-terminal" evidence="6">
    <location>
        <begin position="222"/>
        <end position="339"/>
    </location>
</feature>
<dbReference type="PANTHER" id="PTHR43884">
    <property type="entry name" value="ACYL-COA DEHYDROGENASE"/>
    <property type="match status" value="1"/>
</dbReference>